<evidence type="ECO:0000313" key="3">
    <source>
        <dbReference type="Proteomes" id="UP001066276"/>
    </source>
</evidence>
<name>A0AAV7MKN7_PLEWA</name>
<protein>
    <submittedName>
        <fullName evidence="2">Uncharacterized protein</fullName>
    </submittedName>
</protein>
<evidence type="ECO:0000313" key="2">
    <source>
        <dbReference type="EMBL" id="KAJ1104082.1"/>
    </source>
</evidence>
<evidence type="ECO:0000256" key="1">
    <source>
        <dbReference type="SAM" id="MobiDB-lite"/>
    </source>
</evidence>
<dbReference type="EMBL" id="JANPWB010000013">
    <property type="protein sequence ID" value="KAJ1104082.1"/>
    <property type="molecule type" value="Genomic_DNA"/>
</dbReference>
<gene>
    <name evidence="2" type="ORF">NDU88_001497</name>
</gene>
<keyword evidence="3" id="KW-1185">Reference proteome</keyword>
<sequence length="71" mass="8083">MLSARPEERVGVIKNINYPAQKEEAAEEHWRRGRRLMKKDKASAVPAETRRNSPGTENKTRGVAERIPRGT</sequence>
<feature type="compositionally biased region" description="Basic and acidic residues" evidence="1">
    <location>
        <begin position="21"/>
        <end position="30"/>
    </location>
</feature>
<dbReference type="Proteomes" id="UP001066276">
    <property type="component" value="Chromosome 9"/>
</dbReference>
<dbReference type="AlphaFoldDB" id="A0AAV7MKN7"/>
<proteinExistence type="predicted"/>
<organism evidence="2 3">
    <name type="scientific">Pleurodeles waltl</name>
    <name type="common">Iberian ribbed newt</name>
    <dbReference type="NCBI Taxonomy" id="8319"/>
    <lineage>
        <taxon>Eukaryota</taxon>
        <taxon>Metazoa</taxon>
        <taxon>Chordata</taxon>
        <taxon>Craniata</taxon>
        <taxon>Vertebrata</taxon>
        <taxon>Euteleostomi</taxon>
        <taxon>Amphibia</taxon>
        <taxon>Batrachia</taxon>
        <taxon>Caudata</taxon>
        <taxon>Salamandroidea</taxon>
        <taxon>Salamandridae</taxon>
        <taxon>Pleurodelinae</taxon>
        <taxon>Pleurodeles</taxon>
    </lineage>
</organism>
<accession>A0AAV7MKN7</accession>
<feature type="region of interest" description="Disordered" evidence="1">
    <location>
        <begin position="21"/>
        <end position="71"/>
    </location>
</feature>
<reference evidence="2" key="1">
    <citation type="journal article" date="2022" name="bioRxiv">
        <title>Sequencing and chromosome-scale assembly of the giantPleurodeles waltlgenome.</title>
        <authorList>
            <person name="Brown T."/>
            <person name="Elewa A."/>
            <person name="Iarovenko S."/>
            <person name="Subramanian E."/>
            <person name="Araus A.J."/>
            <person name="Petzold A."/>
            <person name="Susuki M."/>
            <person name="Suzuki K.-i.T."/>
            <person name="Hayashi T."/>
            <person name="Toyoda A."/>
            <person name="Oliveira C."/>
            <person name="Osipova E."/>
            <person name="Leigh N.D."/>
            <person name="Simon A."/>
            <person name="Yun M.H."/>
        </authorList>
    </citation>
    <scope>NUCLEOTIDE SEQUENCE</scope>
    <source>
        <strain evidence="2">20211129_DDA</strain>
        <tissue evidence="2">Liver</tissue>
    </source>
</reference>
<comment type="caution">
    <text evidence="2">The sequence shown here is derived from an EMBL/GenBank/DDBJ whole genome shotgun (WGS) entry which is preliminary data.</text>
</comment>
<feature type="compositionally biased region" description="Basic and acidic residues" evidence="1">
    <location>
        <begin position="58"/>
        <end position="71"/>
    </location>
</feature>